<keyword evidence="2" id="KW-0680">Restriction system</keyword>
<evidence type="ECO:0000313" key="6">
    <source>
        <dbReference type="EMBL" id="HAF1985335.1"/>
    </source>
</evidence>
<dbReference type="PANTHER" id="PTHR43140">
    <property type="entry name" value="TYPE-1 RESTRICTION ENZYME ECOKI SPECIFICITY PROTEIN"/>
    <property type="match status" value="1"/>
</dbReference>
<evidence type="ECO:0000256" key="3">
    <source>
        <dbReference type="ARBA" id="ARBA00023125"/>
    </source>
</evidence>
<evidence type="ECO:0000256" key="2">
    <source>
        <dbReference type="ARBA" id="ARBA00022747"/>
    </source>
</evidence>
<dbReference type="InterPro" id="IPR044946">
    <property type="entry name" value="Restrct_endonuc_typeI_TRD_sf"/>
</dbReference>
<proteinExistence type="inferred from homology"/>
<dbReference type="GO" id="GO:0009307">
    <property type="term" value="P:DNA restriction-modification system"/>
    <property type="evidence" value="ECO:0007669"/>
    <property type="project" value="UniProtKB-KW"/>
</dbReference>
<dbReference type="EMBL" id="DAAUGQ010000002">
    <property type="protein sequence ID" value="HAF1985335.1"/>
    <property type="molecule type" value="Genomic_DNA"/>
</dbReference>
<dbReference type="EMBL" id="DAAUJS010000002">
    <property type="protein sequence ID" value="HAF1690088.1"/>
    <property type="molecule type" value="Genomic_DNA"/>
</dbReference>
<evidence type="ECO:0000259" key="4">
    <source>
        <dbReference type="Pfam" id="PF01420"/>
    </source>
</evidence>
<keyword evidence="5" id="KW-0540">Nuclease</keyword>
<comment type="similarity">
    <text evidence="1">Belongs to the type-I restriction system S methylase family.</text>
</comment>
<organism evidence="5">
    <name type="scientific">Salmonella enterica</name>
    <name type="common">Salmonella choleraesuis</name>
    <dbReference type="NCBI Taxonomy" id="28901"/>
    <lineage>
        <taxon>Bacteria</taxon>
        <taxon>Pseudomonadati</taxon>
        <taxon>Pseudomonadota</taxon>
        <taxon>Gammaproteobacteria</taxon>
        <taxon>Enterobacterales</taxon>
        <taxon>Enterobacteriaceae</taxon>
        <taxon>Salmonella</taxon>
    </lineage>
</organism>
<dbReference type="GO" id="GO:0004519">
    <property type="term" value="F:endonuclease activity"/>
    <property type="evidence" value="ECO:0007669"/>
    <property type="project" value="UniProtKB-KW"/>
</dbReference>
<dbReference type="InterPro" id="IPR051212">
    <property type="entry name" value="Type-I_RE_S_subunit"/>
</dbReference>
<keyword evidence="3" id="KW-0238">DNA-binding</keyword>
<dbReference type="PANTHER" id="PTHR43140:SF1">
    <property type="entry name" value="TYPE I RESTRICTION ENZYME ECOKI SPECIFICITY SUBUNIT"/>
    <property type="match status" value="1"/>
</dbReference>
<dbReference type="SUPFAM" id="SSF116734">
    <property type="entry name" value="DNA methylase specificity domain"/>
    <property type="match status" value="2"/>
</dbReference>
<feature type="domain" description="Type I restriction modification DNA specificity" evidence="4">
    <location>
        <begin position="203"/>
        <end position="356"/>
    </location>
</feature>
<protein>
    <submittedName>
        <fullName evidence="5">Restriction endonuclease subunit S</fullName>
    </submittedName>
</protein>
<reference evidence="5" key="1">
    <citation type="journal article" date="2018" name="Genome Biol.">
        <title>SKESA: strategic k-mer extension for scrupulous assemblies.</title>
        <authorList>
            <person name="Souvorov A."/>
            <person name="Agarwala R."/>
            <person name="Lipman D.J."/>
        </authorList>
    </citation>
    <scope>NUCLEOTIDE SEQUENCE</scope>
    <source>
        <strain evidence="6">MA.MC_03-0560</strain>
        <strain evidence="5">MA.MC_03-1099</strain>
    </source>
</reference>
<name>A0A742WWY6_SALER</name>
<dbReference type="Pfam" id="PF01420">
    <property type="entry name" value="Methylase_S"/>
    <property type="match status" value="2"/>
</dbReference>
<dbReference type="CDD" id="cd17267">
    <property type="entry name" value="RMtype1_S_EcoAO83I-TRD1-CR1_like"/>
    <property type="match status" value="1"/>
</dbReference>
<keyword evidence="5" id="KW-0378">Hydrolase</keyword>
<sequence>MNKVNLPEGWCLTTLGNVVELKYGKSLPASKRDNGKFLVFGSNGIVGSHSEPLVKTEGIIVGRKGSYGEVHLSNSPFFPIDTTYYVDNLFSQPLKYWFYQLKTLPLTELNRSTAIPGLNREDAYSQFIALPPLAEQKMIADKLDALLAQVQATKSRLERILKILKTFRQSVLAAAVSGKLTEEWRVTNTKVVGKIKPLAFAGKVIAGQSPSKSEVNSEGKGEPYVTGPEQWDGKKILHHKWTEYPKRMAPEGSIFVTVKGAGVGTTFPGCYAAIGRDVYAFVPNENMNYTYILFAIQASAKDVVLKAKGLIPGLTKSDIVDHEVYLPSINEQVEIVHRVEQLFAFSDSIEQKTNSALARVNNLTQSILAKAFRGELTTDWRAIHPDLISGENSAEALLKKIKIEREVLKKQPRSRIVKKKKESSTLMANKLISVLEETRDWIVAQEAFRLCGVADGTSTERIEELYSKLRDLDKAGRLQIAPVTDEQGRKLYDRLKLVGV</sequence>
<feature type="domain" description="Type I restriction modification DNA specificity" evidence="4">
    <location>
        <begin position="7"/>
        <end position="160"/>
    </location>
</feature>
<dbReference type="InterPro" id="IPR000055">
    <property type="entry name" value="Restrct_endonuc_typeI_TRD"/>
</dbReference>
<keyword evidence="5" id="KW-0255">Endonuclease</keyword>
<gene>
    <name evidence="5" type="ORF">G8J65_001215</name>
    <name evidence="6" type="ORF">G9A97_001217</name>
</gene>
<dbReference type="GO" id="GO:0003677">
    <property type="term" value="F:DNA binding"/>
    <property type="evidence" value="ECO:0007669"/>
    <property type="project" value="UniProtKB-KW"/>
</dbReference>
<evidence type="ECO:0000256" key="1">
    <source>
        <dbReference type="ARBA" id="ARBA00010923"/>
    </source>
</evidence>
<dbReference type="Gene3D" id="3.90.220.20">
    <property type="entry name" value="DNA methylase specificity domains"/>
    <property type="match status" value="2"/>
</dbReference>
<dbReference type="AlphaFoldDB" id="A0A742WWY6"/>
<reference evidence="5" key="2">
    <citation type="submission" date="2020-02" db="EMBL/GenBank/DDBJ databases">
        <authorList>
            <consortium name="NCBI Pathogen Detection Project"/>
        </authorList>
    </citation>
    <scope>NUCLEOTIDE SEQUENCE</scope>
    <source>
        <strain evidence="6">MA.MC_03-0560</strain>
        <strain evidence="5">MA.MC_03-1099</strain>
    </source>
</reference>
<accession>A0A742WWY6</accession>
<comment type="caution">
    <text evidence="5">The sequence shown here is derived from an EMBL/GenBank/DDBJ whole genome shotgun (WGS) entry which is preliminary data.</text>
</comment>
<evidence type="ECO:0000313" key="5">
    <source>
        <dbReference type="EMBL" id="HAF1690088.1"/>
    </source>
</evidence>